<proteinExistence type="predicted"/>
<reference evidence="1" key="1">
    <citation type="submission" date="2019-02" db="EMBL/GenBank/DDBJ databases">
        <authorList>
            <consortium name="Genoscope - CEA"/>
            <person name="William W."/>
        </authorList>
    </citation>
    <scope>NUCLEOTIDE SEQUENCE [LARGE SCALE GENOMIC DNA]</scope>
    <source>
        <strain evidence="1">YSy11</strain>
    </source>
</reference>
<sequence length="50" mass="5305">MTSKSYLLASLLKAPGKIETYAGIDTSPATVAGWIFRKLQSLAFCAIASL</sequence>
<name>A0A653E0I9_9PSED</name>
<gene>
    <name evidence="1" type="ORF">PMYSY11_0253</name>
</gene>
<accession>A0A653E0I9</accession>
<dbReference type="EMBL" id="LR215729">
    <property type="protein sequence ID" value="VEV95300.1"/>
    <property type="molecule type" value="Genomic_DNA"/>
</dbReference>
<protein>
    <submittedName>
        <fullName evidence="1">Uncharacterized protein</fullName>
    </submittedName>
</protein>
<dbReference type="AlphaFoldDB" id="A0A653E0I9"/>
<evidence type="ECO:0000313" key="1">
    <source>
        <dbReference type="EMBL" id="VEV95300.1"/>
    </source>
</evidence>
<organism evidence="1">
    <name type="scientific">Pseudomonas marincola</name>
    <dbReference type="NCBI Taxonomy" id="437900"/>
    <lineage>
        <taxon>Bacteria</taxon>
        <taxon>Pseudomonadati</taxon>
        <taxon>Pseudomonadota</taxon>
        <taxon>Gammaproteobacteria</taxon>
        <taxon>Pseudomonadales</taxon>
        <taxon>Pseudomonadaceae</taxon>
        <taxon>Pseudomonas</taxon>
    </lineage>
</organism>